<protein>
    <recommendedName>
        <fullName evidence="3">Thioesterase superfamily protein</fullName>
    </recommendedName>
</protein>
<gene>
    <name evidence="1" type="ORF">ACFQ0P_13195</name>
</gene>
<comment type="caution">
    <text evidence="1">The sequence shown here is derived from an EMBL/GenBank/DDBJ whole genome shotgun (WGS) entry which is preliminary data.</text>
</comment>
<proteinExistence type="predicted"/>
<dbReference type="EMBL" id="JBHTII010000002">
    <property type="protein sequence ID" value="MFD0791356.1"/>
    <property type="molecule type" value="Genomic_DNA"/>
</dbReference>
<dbReference type="Proteomes" id="UP001597055">
    <property type="component" value="Unassembled WGS sequence"/>
</dbReference>
<dbReference type="SUPFAM" id="SSF54637">
    <property type="entry name" value="Thioesterase/thiol ester dehydrase-isomerase"/>
    <property type="match status" value="1"/>
</dbReference>
<evidence type="ECO:0000313" key="1">
    <source>
        <dbReference type="EMBL" id="MFD0791356.1"/>
    </source>
</evidence>
<evidence type="ECO:0000313" key="2">
    <source>
        <dbReference type="Proteomes" id="UP001597055"/>
    </source>
</evidence>
<accession>A0ABW3AL52</accession>
<name>A0ABW3AL52_9MICO</name>
<evidence type="ECO:0008006" key="3">
    <source>
        <dbReference type="Google" id="ProtNLM"/>
    </source>
</evidence>
<dbReference type="RefSeq" id="WP_204979124.1">
    <property type="nucleotide sequence ID" value="NZ_JBHTII010000002.1"/>
</dbReference>
<dbReference type="InterPro" id="IPR029069">
    <property type="entry name" value="HotDog_dom_sf"/>
</dbReference>
<organism evidence="1 2">
    <name type="scientific">Microbacterium insulae</name>
    <dbReference type="NCBI Taxonomy" id="483014"/>
    <lineage>
        <taxon>Bacteria</taxon>
        <taxon>Bacillati</taxon>
        <taxon>Actinomycetota</taxon>
        <taxon>Actinomycetes</taxon>
        <taxon>Micrococcales</taxon>
        <taxon>Microbacteriaceae</taxon>
        <taxon>Microbacterium</taxon>
    </lineage>
</organism>
<sequence>MSEIVLSTHDAAGLFGRPAAFDLRHPAPRGASTLMEPIVIHPRHNGPRRSANGGFAAGAIARRVDADVVTVKLRRPVPLGKTLRVIAREGQGCEVLNGRTLIADAAPGRLVETVMPQAPDWHEAEAARNAHPLAGVRHPFSDCVVCAPGRRDGMHVTPGPLPDRPEMLAAPWLVDSRDAVGGTAPFAAVWAAMDCPSYPAAALRERELCLLGTMTASVMRRPRVGEQLVVFSWTRERVGRRIETSVAVVDASGVVAARADSTWIAVRRQRLARAIGRFA</sequence>
<dbReference type="Gene3D" id="3.10.129.10">
    <property type="entry name" value="Hotdog Thioesterase"/>
    <property type="match status" value="1"/>
</dbReference>
<reference evidence="2" key="1">
    <citation type="journal article" date="2019" name="Int. J. Syst. Evol. Microbiol.">
        <title>The Global Catalogue of Microorganisms (GCM) 10K type strain sequencing project: providing services to taxonomists for standard genome sequencing and annotation.</title>
        <authorList>
            <consortium name="The Broad Institute Genomics Platform"/>
            <consortium name="The Broad Institute Genome Sequencing Center for Infectious Disease"/>
            <person name="Wu L."/>
            <person name="Ma J."/>
        </authorList>
    </citation>
    <scope>NUCLEOTIDE SEQUENCE [LARGE SCALE GENOMIC DNA]</scope>
    <source>
        <strain evidence="2">CCUG 54523</strain>
    </source>
</reference>
<keyword evidence="2" id="KW-1185">Reference proteome</keyword>